<feature type="active site" description="Proton acceptor" evidence="4">
    <location>
        <position position="141"/>
    </location>
</feature>
<dbReference type="Pfam" id="PF01370">
    <property type="entry name" value="Epimerase"/>
    <property type="match status" value="1"/>
</dbReference>
<reference evidence="6 7" key="1">
    <citation type="submission" date="2020-10" db="EMBL/GenBank/DDBJ databases">
        <title>The genome sequence of Chitinilyticum litopenaei 4Y14.</title>
        <authorList>
            <person name="Liu Y."/>
        </authorList>
    </citation>
    <scope>NUCLEOTIDE SEQUENCE [LARGE SCALE GENOMIC DNA]</scope>
    <source>
        <strain evidence="6 7">4Y14</strain>
    </source>
</reference>
<dbReference type="Gene3D" id="3.90.25.10">
    <property type="entry name" value="UDP-galactose 4-epimerase, domain 1"/>
    <property type="match status" value="1"/>
</dbReference>
<dbReference type="Gene3D" id="3.40.50.720">
    <property type="entry name" value="NAD(P)-binding Rossmann-like Domain"/>
    <property type="match status" value="1"/>
</dbReference>
<comment type="domain">
    <text evidence="4">Contains a large N-terminal NADP-binding domain, and a smaller C-terminal substrate-binding domain.</text>
</comment>
<feature type="domain" description="NAD-dependent epimerase/dehydratase" evidence="5">
    <location>
        <begin position="3"/>
        <end position="245"/>
    </location>
</feature>
<comment type="cofactor">
    <cofactor evidence="4">
        <name>NADP(+)</name>
        <dbReference type="ChEBI" id="CHEBI:58349"/>
    </cofactor>
    <text evidence="4">Binds 1 NADP(+) per subunit.</text>
</comment>
<dbReference type="Proteomes" id="UP000604481">
    <property type="component" value="Unassembled WGS sequence"/>
</dbReference>
<feature type="binding site" evidence="4">
    <location>
        <position position="145"/>
    </location>
    <ligand>
        <name>NADP(+)</name>
        <dbReference type="ChEBI" id="CHEBI:58349"/>
    </ligand>
</feature>
<comment type="function">
    <text evidence="4">Catalyzes the interconversion between ADP-D-glycero-beta-D-manno-heptose and ADP-L-glycero-beta-D-manno-heptose via an epimerization at carbon 6 of the heptose.</text>
</comment>
<feature type="binding site" evidence="4">
    <location>
        <position position="39"/>
    </location>
    <ligand>
        <name>NADP(+)</name>
        <dbReference type="ChEBI" id="CHEBI:58349"/>
    </ligand>
</feature>
<feature type="binding site" evidence="4">
    <location>
        <begin position="11"/>
        <end position="12"/>
    </location>
    <ligand>
        <name>NADP(+)</name>
        <dbReference type="ChEBI" id="CHEBI:58349"/>
    </ligand>
</feature>
<dbReference type="InterPro" id="IPR011912">
    <property type="entry name" value="Heptose_epim"/>
</dbReference>
<dbReference type="AlphaFoldDB" id="A0A8J7KAU5"/>
<keyword evidence="1 4" id="KW-0521">NADP</keyword>
<comment type="pathway">
    <text evidence="4">Nucleotide-sugar biosynthesis; ADP-L-glycero-beta-D-manno-heptose biosynthesis; ADP-L-glycero-beta-D-manno-heptose from D-glycero-beta-D-manno-heptose 7-phosphate: step 4/4.</text>
</comment>
<evidence type="ECO:0000256" key="1">
    <source>
        <dbReference type="ARBA" id="ARBA00022857"/>
    </source>
</evidence>
<comment type="caution">
    <text evidence="6">The sequence shown here is derived from an EMBL/GenBank/DDBJ whole genome shotgun (WGS) entry which is preliminary data.</text>
</comment>
<dbReference type="CDD" id="cd05248">
    <property type="entry name" value="ADP_GME_SDR_e"/>
    <property type="match status" value="1"/>
</dbReference>
<feature type="binding site" evidence="4">
    <location>
        <position position="217"/>
    </location>
    <ligand>
        <name>substrate</name>
    </ligand>
</feature>
<feature type="binding site" evidence="4">
    <location>
        <begin position="32"/>
        <end position="33"/>
    </location>
    <ligand>
        <name>NADP(+)</name>
        <dbReference type="ChEBI" id="CHEBI:58349"/>
    </ligand>
</feature>
<dbReference type="EMBL" id="JADFUA010000004">
    <property type="protein sequence ID" value="MBE9609484.1"/>
    <property type="molecule type" value="Genomic_DNA"/>
</dbReference>
<feature type="binding site" evidence="4">
    <location>
        <position position="181"/>
    </location>
    <ligand>
        <name>NADP(+)</name>
        <dbReference type="ChEBI" id="CHEBI:58349"/>
    </ligand>
</feature>
<feature type="binding site" evidence="4">
    <location>
        <begin position="204"/>
        <end position="207"/>
    </location>
    <ligand>
        <name>substrate</name>
    </ligand>
</feature>
<gene>
    <name evidence="6" type="primary">rfaD</name>
    <name evidence="4" type="synonym">hldD</name>
    <name evidence="6" type="ORF">INR99_08975</name>
</gene>
<evidence type="ECO:0000256" key="4">
    <source>
        <dbReference type="HAMAP-Rule" id="MF_01601"/>
    </source>
</evidence>
<dbReference type="GO" id="GO:0050661">
    <property type="term" value="F:NADP binding"/>
    <property type="evidence" value="ECO:0007669"/>
    <property type="project" value="InterPro"/>
</dbReference>
<protein>
    <recommendedName>
        <fullName evidence="4">ADP-L-glycero-D-manno-heptose-6-epimerase</fullName>
        <ecNumber evidence="4">5.1.3.20</ecNumber>
    </recommendedName>
    <alternativeName>
        <fullName evidence="4">ADP-L-glycero-beta-D-manno-heptose-6-epimerase</fullName>
        <shortName evidence="4">ADP-glyceromanno-heptose 6-epimerase</shortName>
        <shortName evidence="4">ADP-hep 6-epimerase</shortName>
        <shortName evidence="4">AGME</shortName>
    </alternativeName>
</protein>
<keyword evidence="2 4" id="KW-0413">Isomerase</keyword>
<dbReference type="HAMAP" id="MF_01601">
    <property type="entry name" value="Heptose_epimerase"/>
    <property type="match status" value="1"/>
</dbReference>
<evidence type="ECO:0000256" key="2">
    <source>
        <dbReference type="ARBA" id="ARBA00023235"/>
    </source>
</evidence>
<keyword evidence="3 4" id="KW-0119">Carbohydrate metabolism</keyword>
<feature type="binding site" evidence="4">
    <location>
        <position position="296"/>
    </location>
    <ligand>
        <name>substrate</name>
    </ligand>
</feature>
<comment type="similarity">
    <text evidence="4">Belongs to the NAD(P)-dependent epimerase/dehydratase family. HldD subfamily.</text>
</comment>
<dbReference type="PANTHER" id="PTHR43103:SF3">
    <property type="entry name" value="ADP-L-GLYCERO-D-MANNO-HEPTOSE-6-EPIMERASE"/>
    <property type="match status" value="1"/>
</dbReference>
<evidence type="ECO:0000256" key="3">
    <source>
        <dbReference type="ARBA" id="ARBA00023277"/>
    </source>
</evidence>
<dbReference type="InterPro" id="IPR036291">
    <property type="entry name" value="NAD(P)-bd_dom_sf"/>
</dbReference>
<dbReference type="PANTHER" id="PTHR43103">
    <property type="entry name" value="NUCLEOSIDE-DIPHOSPHATE-SUGAR EPIMERASE"/>
    <property type="match status" value="1"/>
</dbReference>
<comment type="subunit">
    <text evidence="4">Homopentamer.</text>
</comment>
<sequence>MAIIVTGAAGFIGSNVVKALNDRGERDIIAVDNLTRGDKFRNLVDLDILHYMDKHDFIEALAAGEFDGEVSAILHQGACSDTMEHNGKYMMDNNYQYTLTLFEWAQQEEAQFIYASSAATYGNGRQGFIETPDCEKPLNVYGYSKLLFDQIVRRRMEDERITAQVAGFRYFNVYGSREQHKERMASVAFHHFNQYRESGKVKLFGEYNDYPAGGHTRDFISVEDVVKVNLWFLDNPEVCGIYNVGTGRAQPFNDIAVTVVNTCRAADGLPPLSLAELVSQGILEYTDFPEALKGKYQCFTEADLTLLREAGYDQAFLTVEQGVGRYVEALLRG</sequence>
<dbReference type="GO" id="GO:0097171">
    <property type="term" value="P:ADP-L-glycero-beta-D-manno-heptose biosynthetic process"/>
    <property type="evidence" value="ECO:0007669"/>
    <property type="project" value="UniProtKB-UniPathway"/>
</dbReference>
<dbReference type="NCBIfam" id="TIGR02197">
    <property type="entry name" value="heptose_epim"/>
    <property type="match status" value="1"/>
</dbReference>
<proteinExistence type="inferred from homology"/>
<feature type="binding site" evidence="4">
    <location>
        <position position="173"/>
    </location>
    <ligand>
        <name>NADP(+)</name>
        <dbReference type="ChEBI" id="CHEBI:58349"/>
    </ligand>
</feature>
<feature type="binding site" evidence="4">
    <location>
        <begin position="76"/>
        <end position="80"/>
    </location>
    <ligand>
        <name>NADP(+)</name>
        <dbReference type="ChEBI" id="CHEBI:58349"/>
    </ligand>
</feature>
<dbReference type="UniPathway" id="UPA00356">
    <property type="reaction ID" value="UER00440"/>
</dbReference>
<feature type="binding site" evidence="4">
    <location>
        <position position="190"/>
    </location>
    <ligand>
        <name>substrate</name>
    </ligand>
</feature>
<dbReference type="RefSeq" id="WP_194116007.1">
    <property type="nucleotide sequence ID" value="NZ_JADFUA010000004.1"/>
</dbReference>
<feature type="active site" description="Proton acceptor" evidence="4">
    <location>
        <position position="181"/>
    </location>
</feature>
<evidence type="ECO:0000313" key="6">
    <source>
        <dbReference type="EMBL" id="MBE9609484.1"/>
    </source>
</evidence>
<dbReference type="GO" id="GO:0008712">
    <property type="term" value="F:ADP-glyceromanno-heptose 6-epimerase activity"/>
    <property type="evidence" value="ECO:0007669"/>
    <property type="project" value="UniProtKB-UniRule"/>
</dbReference>
<organism evidence="6 7">
    <name type="scientific">Chitinilyticum piscinae</name>
    <dbReference type="NCBI Taxonomy" id="2866724"/>
    <lineage>
        <taxon>Bacteria</taxon>
        <taxon>Pseudomonadati</taxon>
        <taxon>Pseudomonadota</taxon>
        <taxon>Betaproteobacteria</taxon>
        <taxon>Neisseriales</taxon>
        <taxon>Chitinibacteraceae</taxon>
        <taxon>Chitinilyticum</taxon>
    </lineage>
</organism>
<evidence type="ECO:0000259" key="5">
    <source>
        <dbReference type="Pfam" id="PF01370"/>
    </source>
</evidence>
<accession>A0A8J7KAU5</accession>
<dbReference type="GO" id="GO:0005975">
    <property type="term" value="P:carbohydrate metabolic process"/>
    <property type="evidence" value="ECO:0007669"/>
    <property type="project" value="UniProtKB-UniRule"/>
</dbReference>
<dbReference type="InterPro" id="IPR001509">
    <property type="entry name" value="Epimerase_deHydtase"/>
</dbReference>
<feature type="binding site" evidence="4">
    <location>
        <position position="172"/>
    </location>
    <ligand>
        <name>substrate</name>
    </ligand>
</feature>
<name>A0A8J7KAU5_9NEIS</name>
<feature type="binding site" evidence="4">
    <location>
        <position position="93"/>
    </location>
    <ligand>
        <name>NADP(+)</name>
        <dbReference type="ChEBI" id="CHEBI:58349"/>
    </ligand>
</feature>
<dbReference type="EC" id="5.1.3.20" evidence="4"/>
<comment type="catalytic activity">
    <reaction evidence="4">
        <text>ADP-D-glycero-beta-D-manno-heptose = ADP-L-glycero-beta-D-manno-heptose</text>
        <dbReference type="Rhea" id="RHEA:17577"/>
        <dbReference type="ChEBI" id="CHEBI:59967"/>
        <dbReference type="ChEBI" id="CHEBI:61506"/>
        <dbReference type="EC" id="5.1.3.20"/>
    </reaction>
</comment>
<keyword evidence="7" id="KW-1185">Reference proteome</keyword>
<evidence type="ECO:0000313" key="7">
    <source>
        <dbReference type="Proteomes" id="UP000604481"/>
    </source>
</evidence>
<feature type="binding site" evidence="4">
    <location>
        <position position="54"/>
    </location>
    <ligand>
        <name>NADP(+)</name>
        <dbReference type="ChEBI" id="CHEBI:58349"/>
    </ligand>
</feature>
<feature type="binding site" evidence="4">
    <location>
        <position position="183"/>
    </location>
    <ligand>
        <name>substrate</name>
    </ligand>
</feature>
<dbReference type="SUPFAM" id="SSF51735">
    <property type="entry name" value="NAD(P)-binding Rossmann-fold domains"/>
    <property type="match status" value="1"/>
</dbReference>